<accession>A0A812BC59</accession>
<reference evidence="2" key="1">
    <citation type="submission" date="2021-01" db="EMBL/GenBank/DDBJ databases">
        <authorList>
            <person name="Li R."/>
            <person name="Bekaert M."/>
        </authorList>
    </citation>
    <scope>NUCLEOTIDE SEQUENCE</scope>
    <source>
        <strain evidence="2">Farmed</strain>
    </source>
</reference>
<name>A0A812BC59_ACAPH</name>
<keyword evidence="3" id="KW-1185">Reference proteome</keyword>
<sequence>MKAYTSKKNNFLSFLLSDTVFAFLSFLLIIFEYSFFPSLSLVISFIISPVLKGYIFACFFSFLSISIYLSIYLSIYKTMYLIEGGGAGVNETVAAGKVAVVGGGKSRIFYFPSFLHFFSFLFIFRELTSDEHSMHFYFTSGDQLSLVFCLISNSTTISLSCLSQKSTRGELKVC</sequence>
<organism evidence="2 3">
    <name type="scientific">Acanthosepion pharaonis</name>
    <name type="common">Pharaoh cuttlefish</name>
    <name type="synonym">Sepia pharaonis</name>
    <dbReference type="NCBI Taxonomy" id="158019"/>
    <lineage>
        <taxon>Eukaryota</taxon>
        <taxon>Metazoa</taxon>
        <taxon>Spiralia</taxon>
        <taxon>Lophotrochozoa</taxon>
        <taxon>Mollusca</taxon>
        <taxon>Cephalopoda</taxon>
        <taxon>Coleoidea</taxon>
        <taxon>Decapodiformes</taxon>
        <taxon>Sepiida</taxon>
        <taxon>Sepiina</taxon>
        <taxon>Sepiidae</taxon>
        <taxon>Acanthosepion</taxon>
    </lineage>
</organism>
<evidence type="ECO:0000313" key="3">
    <source>
        <dbReference type="Proteomes" id="UP000597762"/>
    </source>
</evidence>
<feature type="transmembrane region" description="Helical" evidence="1">
    <location>
        <begin position="144"/>
        <end position="162"/>
    </location>
</feature>
<dbReference type="EMBL" id="CAHIKZ030000501">
    <property type="protein sequence ID" value="CAE1177406.1"/>
    <property type="molecule type" value="Genomic_DNA"/>
</dbReference>
<keyword evidence="1" id="KW-0472">Membrane</keyword>
<feature type="transmembrane region" description="Helical" evidence="1">
    <location>
        <begin position="53"/>
        <end position="73"/>
    </location>
</feature>
<feature type="transmembrane region" description="Helical" evidence="1">
    <location>
        <begin position="21"/>
        <end position="47"/>
    </location>
</feature>
<keyword evidence="1" id="KW-1133">Transmembrane helix</keyword>
<feature type="transmembrane region" description="Helical" evidence="1">
    <location>
        <begin position="108"/>
        <end position="124"/>
    </location>
</feature>
<comment type="caution">
    <text evidence="2">The sequence shown here is derived from an EMBL/GenBank/DDBJ whole genome shotgun (WGS) entry which is preliminary data.</text>
</comment>
<keyword evidence="1" id="KW-0812">Transmembrane</keyword>
<evidence type="ECO:0000256" key="1">
    <source>
        <dbReference type="SAM" id="Phobius"/>
    </source>
</evidence>
<evidence type="ECO:0000313" key="2">
    <source>
        <dbReference type="EMBL" id="CAE1177406.1"/>
    </source>
</evidence>
<gene>
    <name evidence="2" type="ORF">SPHA_14637</name>
</gene>
<dbReference type="AlphaFoldDB" id="A0A812BC59"/>
<proteinExistence type="predicted"/>
<protein>
    <submittedName>
        <fullName evidence="2">Uncharacterized protein</fullName>
    </submittedName>
</protein>
<dbReference type="Proteomes" id="UP000597762">
    <property type="component" value="Unassembled WGS sequence"/>
</dbReference>